<dbReference type="SUPFAM" id="SSF53474">
    <property type="entry name" value="alpha/beta-Hydrolases"/>
    <property type="match status" value="1"/>
</dbReference>
<dbReference type="PANTHER" id="PTHR48098:SF1">
    <property type="entry name" value="DIACYLGLYCEROL ACYLTRANSFERASE_MYCOLYLTRANSFERASE AG85A"/>
    <property type="match status" value="1"/>
</dbReference>
<proteinExistence type="predicted"/>
<dbReference type="Gene3D" id="3.40.50.1820">
    <property type="entry name" value="alpha/beta hydrolase"/>
    <property type="match status" value="1"/>
</dbReference>
<dbReference type="RefSeq" id="WP_345271872.1">
    <property type="nucleotide sequence ID" value="NZ_BAABIM010000005.1"/>
</dbReference>
<organism evidence="1 2">
    <name type="scientific">Nocardioides nanhaiensis</name>
    <dbReference type="NCBI Taxonomy" id="1476871"/>
    <lineage>
        <taxon>Bacteria</taxon>
        <taxon>Bacillati</taxon>
        <taxon>Actinomycetota</taxon>
        <taxon>Actinomycetes</taxon>
        <taxon>Propionibacteriales</taxon>
        <taxon>Nocardioidaceae</taxon>
        <taxon>Nocardioides</taxon>
    </lineage>
</organism>
<dbReference type="Proteomes" id="UP001500621">
    <property type="component" value="Unassembled WGS sequence"/>
</dbReference>
<comment type="caution">
    <text evidence="1">The sequence shown here is derived from an EMBL/GenBank/DDBJ whole genome shotgun (WGS) entry which is preliminary data.</text>
</comment>
<sequence>MLSRRALLLGGAGVGVAGVAGGVGVVEGVLPGRPFVWERLGLNGEDGVVPDVEPGPVEQGTFTSAARLGVEVPWWVTTPPGVDPAGLPVVVALHGAGGDSALLRGPEYDLPRFLAAAVADGVAPFALAAADGGRTYWREQPDGEDAGAMVAQELLPLLAERGLACGPRDRFGLLGWSMGGYGALHLSGLLGPDRVAAVCAVSAAVDAAGAAGASVMGQQERLAGIAVRVDCGTADPFYFPTQDYLEGFPDDVEVVSSFEPGGHDPGYRRRVLPGELAFLGEHLPPATAA</sequence>
<name>A0ABP8X0K6_9ACTN</name>
<dbReference type="PANTHER" id="PTHR48098">
    <property type="entry name" value="ENTEROCHELIN ESTERASE-RELATED"/>
    <property type="match status" value="1"/>
</dbReference>
<keyword evidence="2" id="KW-1185">Reference proteome</keyword>
<accession>A0ABP8X0K6</accession>
<keyword evidence="1" id="KW-0378">Hydrolase</keyword>
<dbReference type="InterPro" id="IPR050583">
    <property type="entry name" value="Mycobacterial_A85_antigen"/>
</dbReference>
<protein>
    <submittedName>
        <fullName evidence="1">Alpha/beta hydrolase-fold protein</fullName>
    </submittedName>
</protein>
<evidence type="ECO:0000313" key="1">
    <source>
        <dbReference type="EMBL" id="GAA4698733.1"/>
    </source>
</evidence>
<dbReference type="InterPro" id="IPR029058">
    <property type="entry name" value="AB_hydrolase_fold"/>
</dbReference>
<reference evidence="2" key="1">
    <citation type="journal article" date="2019" name="Int. J. Syst. Evol. Microbiol.">
        <title>The Global Catalogue of Microorganisms (GCM) 10K type strain sequencing project: providing services to taxonomists for standard genome sequencing and annotation.</title>
        <authorList>
            <consortium name="The Broad Institute Genomics Platform"/>
            <consortium name="The Broad Institute Genome Sequencing Center for Infectious Disease"/>
            <person name="Wu L."/>
            <person name="Ma J."/>
        </authorList>
    </citation>
    <scope>NUCLEOTIDE SEQUENCE [LARGE SCALE GENOMIC DNA]</scope>
    <source>
        <strain evidence="2">JCM 18127</strain>
    </source>
</reference>
<dbReference type="EMBL" id="BAABIM010000005">
    <property type="protein sequence ID" value="GAA4698733.1"/>
    <property type="molecule type" value="Genomic_DNA"/>
</dbReference>
<gene>
    <name evidence="1" type="ORF">GCM10023226_41660</name>
</gene>
<evidence type="ECO:0000313" key="2">
    <source>
        <dbReference type="Proteomes" id="UP001500621"/>
    </source>
</evidence>
<dbReference type="GO" id="GO:0016787">
    <property type="term" value="F:hydrolase activity"/>
    <property type="evidence" value="ECO:0007669"/>
    <property type="project" value="UniProtKB-KW"/>
</dbReference>